<dbReference type="SFLD" id="SFLDS00003">
    <property type="entry name" value="Haloacid_Dehalogenase"/>
    <property type="match status" value="1"/>
</dbReference>
<dbReference type="InterPro" id="IPR036412">
    <property type="entry name" value="HAD-like_sf"/>
</dbReference>
<dbReference type="Proteomes" id="UP000215144">
    <property type="component" value="Chromosome 1"/>
</dbReference>
<accession>A0A239WU56</accession>
<dbReference type="RefSeq" id="WP_095122037.1">
    <property type="nucleotide sequence ID" value="NZ_LT906454.1"/>
</dbReference>
<keyword evidence="1" id="KW-0378">Hydrolase</keyword>
<proteinExistence type="predicted"/>
<evidence type="ECO:0000313" key="2">
    <source>
        <dbReference type="Proteomes" id="UP000215144"/>
    </source>
</evidence>
<dbReference type="Pfam" id="PF08282">
    <property type="entry name" value="Hydrolase_3"/>
    <property type="match status" value="1"/>
</dbReference>
<dbReference type="GO" id="GO:0016791">
    <property type="term" value="F:phosphatase activity"/>
    <property type="evidence" value="ECO:0007669"/>
    <property type="project" value="TreeGrafter"/>
</dbReference>
<dbReference type="CDD" id="cd07516">
    <property type="entry name" value="HAD_Pase"/>
    <property type="match status" value="1"/>
</dbReference>
<dbReference type="EMBL" id="LT906454">
    <property type="protein sequence ID" value="SNV37348.1"/>
    <property type="molecule type" value="Genomic_DNA"/>
</dbReference>
<protein>
    <submittedName>
        <fullName evidence="1">Haloacid dehalogenase</fullName>
        <ecNumber evidence="1">3.1.3.-</ecNumber>
    </submittedName>
</protein>
<dbReference type="GO" id="GO:0000287">
    <property type="term" value="F:magnesium ion binding"/>
    <property type="evidence" value="ECO:0007669"/>
    <property type="project" value="TreeGrafter"/>
</dbReference>
<organism evidence="1 2">
    <name type="scientific">Streptococcus acidominimus</name>
    <dbReference type="NCBI Taxonomy" id="1326"/>
    <lineage>
        <taxon>Bacteria</taxon>
        <taxon>Bacillati</taxon>
        <taxon>Bacillota</taxon>
        <taxon>Bacilli</taxon>
        <taxon>Lactobacillales</taxon>
        <taxon>Streptococcaceae</taxon>
        <taxon>Streptococcus</taxon>
    </lineage>
</organism>
<dbReference type="NCBIfam" id="TIGR00099">
    <property type="entry name" value="Cof-subfamily"/>
    <property type="match status" value="1"/>
</dbReference>
<dbReference type="Gene3D" id="3.30.1240.10">
    <property type="match status" value="1"/>
</dbReference>
<dbReference type="OrthoDB" id="9790031at2"/>
<dbReference type="SUPFAM" id="SSF56784">
    <property type="entry name" value="HAD-like"/>
    <property type="match status" value="1"/>
</dbReference>
<dbReference type="SFLD" id="SFLDG01140">
    <property type="entry name" value="C2.B:_Phosphomannomutase_and_P"/>
    <property type="match status" value="1"/>
</dbReference>
<gene>
    <name evidence="1" type="primary">yidA_4</name>
    <name evidence="1" type="ORF">SAMEA4504048_00676</name>
</gene>
<dbReference type="AlphaFoldDB" id="A0A239WU56"/>
<reference evidence="1 2" key="1">
    <citation type="submission" date="2017-06" db="EMBL/GenBank/DDBJ databases">
        <authorList>
            <consortium name="Pathogen Informatics"/>
        </authorList>
    </citation>
    <scope>NUCLEOTIDE SEQUENCE [LARGE SCALE GENOMIC DNA]</scope>
    <source>
        <strain evidence="1 2">NCTC11291</strain>
    </source>
</reference>
<dbReference type="InterPro" id="IPR023214">
    <property type="entry name" value="HAD_sf"/>
</dbReference>
<dbReference type="KEGG" id="saco:SAME_00676"/>
<dbReference type="PANTHER" id="PTHR10000:SF8">
    <property type="entry name" value="HAD SUPERFAMILY HYDROLASE-LIKE, TYPE 3"/>
    <property type="match status" value="1"/>
</dbReference>
<dbReference type="Gene3D" id="3.40.50.1000">
    <property type="entry name" value="HAD superfamily/HAD-like"/>
    <property type="match status" value="1"/>
</dbReference>
<dbReference type="PANTHER" id="PTHR10000">
    <property type="entry name" value="PHOSPHOSERINE PHOSPHATASE"/>
    <property type="match status" value="1"/>
</dbReference>
<name>A0A239WU56_STRAI</name>
<evidence type="ECO:0000313" key="1">
    <source>
        <dbReference type="EMBL" id="SNV37348.1"/>
    </source>
</evidence>
<dbReference type="EC" id="3.1.3.-" evidence="1"/>
<dbReference type="InterPro" id="IPR000150">
    <property type="entry name" value="Cof"/>
</dbReference>
<dbReference type="GO" id="GO:0005829">
    <property type="term" value="C:cytosol"/>
    <property type="evidence" value="ECO:0007669"/>
    <property type="project" value="TreeGrafter"/>
</dbReference>
<sequence>MSRIRLVALDLDNTLFDDGKTVSEANRLAIQKARDLGVKVVITTGRPLRAIGNLLTELGLDTSEDYSLTFNGGLIQRNDDHVLAQTTLSRKQVVELCELLGAKGLPVDILSYGCVYSLPAKDRVSRYPEANPLLTFKTLASLSELPTDIIYNKIVIVADRDFLDQKIAELPASLFEHFEAFKSREIIFEIMPKGVHKAAGLAHLCEILELPRESVMAIGDEENDLSMIEWAGLGIAMQNAIPAVKELANGITSRDNNHSGVAEAIEKYVLSED</sequence>
<dbReference type="NCBIfam" id="TIGR01484">
    <property type="entry name" value="HAD-SF-IIB"/>
    <property type="match status" value="1"/>
</dbReference>
<dbReference type="InterPro" id="IPR006379">
    <property type="entry name" value="HAD-SF_hydro_IIB"/>
</dbReference>